<evidence type="ECO:0000256" key="5">
    <source>
        <dbReference type="ARBA" id="ARBA00023136"/>
    </source>
</evidence>
<reference evidence="9 10" key="1">
    <citation type="submission" date="2016-04" db="EMBL/GenBank/DDBJ databases">
        <authorList>
            <person name="Evans L.H."/>
            <person name="Alamgir A."/>
            <person name="Owens N."/>
            <person name="Weber N.D."/>
            <person name="Virtaneva K."/>
            <person name="Barbian K."/>
            <person name="Babar A."/>
            <person name="Rosenke K."/>
        </authorList>
    </citation>
    <scope>NUCLEOTIDE SEQUENCE [LARGE SCALE GENOMIC DNA]</scope>
    <source>
        <strain evidence="9 10">IFM 0406</strain>
    </source>
</reference>
<dbReference type="PANTHER" id="PTHR33885">
    <property type="entry name" value="PHAGE SHOCK PROTEIN C"/>
    <property type="match status" value="1"/>
</dbReference>
<dbReference type="PANTHER" id="PTHR33885:SF3">
    <property type="entry name" value="PHAGE SHOCK PROTEIN C"/>
    <property type="match status" value="1"/>
</dbReference>
<evidence type="ECO:0000313" key="10">
    <source>
        <dbReference type="Proteomes" id="UP000076512"/>
    </source>
</evidence>
<feature type="domain" description="Phage shock protein PspC N-terminal" evidence="8">
    <location>
        <begin position="27"/>
        <end position="82"/>
    </location>
</feature>
<feature type="compositionally biased region" description="Low complexity" evidence="6">
    <location>
        <begin position="259"/>
        <end position="278"/>
    </location>
</feature>
<gene>
    <name evidence="9" type="ORF">AWN90_16330</name>
</gene>
<keyword evidence="5 7" id="KW-0472">Membrane</keyword>
<accession>A0A161Z7G6</accession>
<dbReference type="EMBL" id="LWGR01000002">
    <property type="protein sequence ID" value="KZM76104.1"/>
    <property type="molecule type" value="Genomic_DNA"/>
</dbReference>
<feature type="region of interest" description="Disordered" evidence="6">
    <location>
        <begin position="214"/>
        <end position="285"/>
    </location>
</feature>
<dbReference type="InterPro" id="IPR007168">
    <property type="entry name" value="Phageshock_PspC_N"/>
</dbReference>
<dbReference type="OrthoDB" id="3208990at2"/>
<dbReference type="RefSeq" id="WP_067585367.1">
    <property type="nucleotide sequence ID" value="NZ_JABMCZ010000002.1"/>
</dbReference>
<evidence type="ECO:0000313" key="9">
    <source>
        <dbReference type="EMBL" id="KZM76104.1"/>
    </source>
</evidence>
<dbReference type="Proteomes" id="UP000076512">
    <property type="component" value="Unassembled WGS sequence"/>
</dbReference>
<keyword evidence="2" id="KW-1003">Cell membrane</keyword>
<evidence type="ECO:0000256" key="3">
    <source>
        <dbReference type="ARBA" id="ARBA00022692"/>
    </source>
</evidence>
<evidence type="ECO:0000256" key="6">
    <source>
        <dbReference type="SAM" id="MobiDB-lite"/>
    </source>
</evidence>
<dbReference type="InterPro" id="IPR052027">
    <property type="entry name" value="PspC"/>
</dbReference>
<keyword evidence="4 7" id="KW-1133">Transmembrane helix</keyword>
<comment type="caution">
    <text evidence="9">The sequence shown here is derived from an EMBL/GenBank/DDBJ whole genome shotgun (WGS) entry which is preliminary data.</text>
</comment>
<dbReference type="Pfam" id="PF04024">
    <property type="entry name" value="PspC"/>
    <property type="match status" value="1"/>
</dbReference>
<keyword evidence="10" id="KW-1185">Reference proteome</keyword>
<organism evidence="9 10">
    <name type="scientific">Nocardia terpenica</name>
    <dbReference type="NCBI Taxonomy" id="455432"/>
    <lineage>
        <taxon>Bacteria</taxon>
        <taxon>Bacillati</taxon>
        <taxon>Actinomycetota</taxon>
        <taxon>Actinomycetes</taxon>
        <taxon>Mycobacteriales</taxon>
        <taxon>Nocardiaceae</taxon>
        <taxon>Nocardia</taxon>
    </lineage>
</organism>
<dbReference type="GO" id="GO:0005886">
    <property type="term" value="C:plasma membrane"/>
    <property type="evidence" value="ECO:0007669"/>
    <property type="project" value="UniProtKB-SubCell"/>
</dbReference>
<evidence type="ECO:0000256" key="1">
    <source>
        <dbReference type="ARBA" id="ARBA00004162"/>
    </source>
</evidence>
<evidence type="ECO:0000256" key="4">
    <source>
        <dbReference type="ARBA" id="ARBA00022989"/>
    </source>
</evidence>
<evidence type="ECO:0000256" key="2">
    <source>
        <dbReference type="ARBA" id="ARBA00022475"/>
    </source>
</evidence>
<evidence type="ECO:0000259" key="8">
    <source>
        <dbReference type="Pfam" id="PF04024"/>
    </source>
</evidence>
<evidence type="ECO:0000256" key="7">
    <source>
        <dbReference type="SAM" id="Phobius"/>
    </source>
</evidence>
<feature type="transmembrane region" description="Helical" evidence="7">
    <location>
        <begin position="377"/>
        <end position="394"/>
    </location>
</feature>
<sequence>MTRPNGWAGATGRTGFNEQLQHLWRTRPVRLPHQGPVAGVAAGFGRRFGVDPILVRVAFVVSTIFGGAGIVLYLAAWLLLPTAGDQVSPAEGLLGKGVSTQSPTKTIVLIVALAIAVSTAGPFGIGLGGSGLISFALMLAGWWLLFMRQPNPPAAEYDSLLAEGDIAATGYPGTVFPGGSPWAGATYGPYTRLPDHYEPDRPKDAAAQDDTVALRREAPTEVNPRTDATTEALRTEPLDAPAGDTVVPGKASAPTDNSTAAPASTPGPAPTRTAPDPARFGPTPPGWDPLGVAPLAWDLPEPGPERPVAVQAPPPRRPRSRLTPVVIGLAVLAAAAAGAVAASGVHWMTPGRIAALALLVVGLGLIVGAFARRGYGLLVLLAPLAGFVILASLSNPINIETDAMGDRTSTPTTVAQLRPAYRVEAGSLMLDLRQLNLTEDHTVNVSVDMGEAKILVPASMRLHAVCTSRVGDVRCPQGIIGPPTSRLLTLNVHVRAGDAEVKYE</sequence>
<dbReference type="STRING" id="455432.AWN90_16330"/>
<protein>
    <submittedName>
        <fullName evidence="9">PspC family transcriptional regulator</fullName>
    </submittedName>
</protein>
<feature type="transmembrane region" description="Helical" evidence="7">
    <location>
        <begin position="353"/>
        <end position="370"/>
    </location>
</feature>
<feature type="transmembrane region" description="Helical" evidence="7">
    <location>
        <begin position="53"/>
        <end position="80"/>
    </location>
</feature>
<feature type="transmembrane region" description="Helical" evidence="7">
    <location>
        <begin position="131"/>
        <end position="147"/>
    </location>
</feature>
<proteinExistence type="predicted"/>
<dbReference type="AlphaFoldDB" id="A0A161Z7G6"/>
<name>A0A161Z7G6_9NOCA</name>
<feature type="transmembrane region" description="Helical" evidence="7">
    <location>
        <begin position="325"/>
        <end position="347"/>
    </location>
</feature>
<keyword evidence="3 7" id="KW-0812">Transmembrane</keyword>
<comment type="subcellular location">
    <subcellularLocation>
        <location evidence="1">Cell membrane</location>
        <topology evidence="1">Single-pass membrane protein</topology>
    </subcellularLocation>
</comment>